<gene>
    <name evidence="14" type="ORF">ZBT109_1380</name>
</gene>
<evidence type="ECO:0000256" key="4">
    <source>
        <dbReference type="ARBA" id="ARBA00011738"/>
    </source>
</evidence>
<dbReference type="RefSeq" id="WP_051524026.1">
    <property type="nucleotide sequence ID" value="NZ_AP018933.1"/>
</dbReference>
<dbReference type="EMBL" id="AP018933">
    <property type="protein sequence ID" value="BBG30140.1"/>
    <property type="molecule type" value="Genomic_DNA"/>
</dbReference>
<evidence type="ECO:0000256" key="7">
    <source>
        <dbReference type="ARBA" id="ARBA00022756"/>
    </source>
</evidence>
<dbReference type="PANTHER" id="PTHR13693:SF100">
    <property type="entry name" value="8-AMINO-7-OXONONANOATE SYNTHASE"/>
    <property type="match status" value="1"/>
</dbReference>
<dbReference type="InterPro" id="IPR015422">
    <property type="entry name" value="PyrdxlP-dep_Trfase_small"/>
</dbReference>
<dbReference type="Proteomes" id="UP000267342">
    <property type="component" value="Chromosome"/>
</dbReference>
<evidence type="ECO:0000256" key="1">
    <source>
        <dbReference type="ARBA" id="ARBA00001933"/>
    </source>
</evidence>
<dbReference type="InterPro" id="IPR004839">
    <property type="entry name" value="Aminotransferase_I/II_large"/>
</dbReference>
<sequence>MMGIPFASDLEAALDERRQAQCLRQRRTLTLASPAYDMAGNDYLGLARDPRIVEALADGARRYGAGSGASALVTGQTDAHAQLEGLLADWLGREDALVFPSGFQANLAIHDALLSQGDVVLGDRLNHASLLDGARLSGARLKRYPHLDMAALERRLQHEREQHTSTDRNRRVAVVSDGLFSMDGDTAPLRDMVRLSQQHDALLIVDDAHGVGVLGASGAGLAEAEGVDAPHEVPVLVGTLSKALGLQGAFIAGSRLLIDTLVQFARPYVYTTSLSPALAHAACASVTIARQEPERRVQLEHNIALFRALAAQAGLPLTASTSPIQPLIVGDIPTVMAMRDAAAAHGFQIGAIRPPTVPEGTARLRVTLSAIHTPALLTQLVDILATAYVARTALHGEASC</sequence>
<name>A0A348HET8_9GAMM</name>
<dbReference type="AlphaFoldDB" id="A0A348HET8"/>
<feature type="domain" description="Aminotransferase class I/classII large" evidence="13">
    <location>
        <begin position="37"/>
        <end position="383"/>
    </location>
</feature>
<dbReference type="InterPro" id="IPR015424">
    <property type="entry name" value="PyrdxlP-dep_Trfase"/>
</dbReference>
<evidence type="ECO:0000256" key="11">
    <source>
        <dbReference type="ARBA" id="ARBA00047715"/>
    </source>
</evidence>
<dbReference type="STRING" id="1123510.GCA_000620025_00372"/>
<dbReference type="InterPro" id="IPR050087">
    <property type="entry name" value="AON_synthase_class-II"/>
</dbReference>
<dbReference type="Pfam" id="PF00155">
    <property type="entry name" value="Aminotran_1_2"/>
    <property type="match status" value="1"/>
</dbReference>
<comment type="cofactor">
    <cofactor evidence="1 12">
        <name>pyridoxal 5'-phosphate</name>
        <dbReference type="ChEBI" id="CHEBI:597326"/>
    </cofactor>
</comment>
<dbReference type="SUPFAM" id="SSF53383">
    <property type="entry name" value="PLP-dependent transferases"/>
    <property type="match status" value="1"/>
</dbReference>
<dbReference type="InterPro" id="IPR015421">
    <property type="entry name" value="PyrdxlP-dep_Trfase_major"/>
</dbReference>
<organism evidence="14 15">
    <name type="scientific">Zymobacter palmae</name>
    <dbReference type="NCBI Taxonomy" id="33074"/>
    <lineage>
        <taxon>Bacteria</taxon>
        <taxon>Pseudomonadati</taxon>
        <taxon>Pseudomonadota</taxon>
        <taxon>Gammaproteobacteria</taxon>
        <taxon>Oceanospirillales</taxon>
        <taxon>Halomonadaceae</taxon>
        <taxon>Zymobacter group</taxon>
        <taxon>Zymobacter</taxon>
    </lineage>
</organism>
<evidence type="ECO:0000313" key="14">
    <source>
        <dbReference type="EMBL" id="BBG30140.1"/>
    </source>
</evidence>
<evidence type="ECO:0000256" key="5">
    <source>
        <dbReference type="ARBA" id="ARBA00013187"/>
    </source>
</evidence>
<comment type="similarity">
    <text evidence="3">Belongs to the class-II pyridoxal-phosphate-dependent aminotransferase family. BioF subfamily.</text>
</comment>
<evidence type="ECO:0000256" key="8">
    <source>
        <dbReference type="ARBA" id="ARBA00022898"/>
    </source>
</evidence>
<dbReference type="PANTHER" id="PTHR13693">
    <property type="entry name" value="CLASS II AMINOTRANSFERASE/8-AMINO-7-OXONONANOATE SYNTHASE"/>
    <property type="match status" value="1"/>
</dbReference>
<comment type="subunit">
    <text evidence="4">Homodimer.</text>
</comment>
<protein>
    <recommendedName>
        <fullName evidence="5">8-amino-7-oxononanoate synthase</fullName>
        <ecNumber evidence="5">2.3.1.47</ecNumber>
    </recommendedName>
    <alternativeName>
        <fullName evidence="9">7-keto-8-amino-pelargonic acid synthase</fullName>
    </alternativeName>
    <alternativeName>
        <fullName evidence="10">8-amino-7-ketopelargonate synthase</fullName>
    </alternativeName>
</protein>
<evidence type="ECO:0000256" key="12">
    <source>
        <dbReference type="RuleBase" id="RU003693"/>
    </source>
</evidence>
<dbReference type="KEGG" id="zpl:ZBT109_1380"/>
<dbReference type="CDD" id="cd06454">
    <property type="entry name" value="KBL_like"/>
    <property type="match status" value="1"/>
</dbReference>
<evidence type="ECO:0000256" key="3">
    <source>
        <dbReference type="ARBA" id="ARBA00010008"/>
    </source>
</evidence>
<dbReference type="GO" id="GO:0009102">
    <property type="term" value="P:biotin biosynthetic process"/>
    <property type="evidence" value="ECO:0007669"/>
    <property type="project" value="UniProtKB-KW"/>
</dbReference>
<keyword evidence="8 12" id="KW-0663">Pyridoxal phosphate</keyword>
<comment type="catalytic activity">
    <reaction evidence="11">
        <text>6-carboxyhexanoyl-[ACP] + L-alanine + H(+) = (8S)-8-amino-7-oxononanoate + holo-[ACP] + CO2</text>
        <dbReference type="Rhea" id="RHEA:42288"/>
        <dbReference type="Rhea" id="RHEA-COMP:9685"/>
        <dbReference type="Rhea" id="RHEA-COMP:9955"/>
        <dbReference type="ChEBI" id="CHEBI:15378"/>
        <dbReference type="ChEBI" id="CHEBI:16526"/>
        <dbReference type="ChEBI" id="CHEBI:57972"/>
        <dbReference type="ChEBI" id="CHEBI:64479"/>
        <dbReference type="ChEBI" id="CHEBI:78846"/>
        <dbReference type="ChEBI" id="CHEBI:149468"/>
        <dbReference type="EC" id="2.3.1.47"/>
    </reaction>
</comment>
<dbReference type="GO" id="GO:0008710">
    <property type="term" value="F:8-amino-7-oxononanoate synthase activity"/>
    <property type="evidence" value="ECO:0007669"/>
    <property type="project" value="UniProtKB-EC"/>
</dbReference>
<evidence type="ECO:0000256" key="6">
    <source>
        <dbReference type="ARBA" id="ARBA00022679"/>
    </source>
</evidence>
<reference evidence="14 15" key="1">
    <citation type="submission" date="2018-09" db="EMBL/GenBank/DDBJ databases">
        <title>Zymobacter palmae IAM14233 (=T109) whole genome analysis.</title>
        <authorList>
            <person name="Yanase H."/>
        </authorList>
    </citation>
    <scope>NUCLEOTIDE SEQUENCE [LARGE SCALE GENOMIC DNA]</scope>
    <source>
        <strain evidence="14 15">IAM14233</strain>
    </source>
</reference>
<dbReference type="Gene3D" id="3.40.640.10">
    <property type="entry name" value="Type I PLP-dependent aspartate aminotransferase-like (Major domain)"/>
    <property type="match status" value="1"/>
</dbReference>
<evidence type="ECO:0000313" key="15">
    <source>
        <dbReference type="Proteomes" id="UP000267342"/>
    </source>
</evidence>
<dbReference type="Gene3D" id="3.90.1150.10">
    <property type="entry name" value="Aspartate Aminotransferase, domain 1"/>
    <property type="match status" value="1"/>
</dbReference>
<keyword evidence="6" id="KW-0808">Transferase</keyword>
<dbReference type="InterPro" id="IPR001917">
    <property type="entry name" value="Aminotrans_II_pyridoxalP_BS"/>
</dbReference>
<keyword evidence="7" id="KW-0093">Biotin biosynthesis</keyword>
<evidence type="ECO:0000256" key="10">
    <source>
        <dbReference type="ARBA" id="ARBA00033381"/>
    </source>
</evidence>
<dbReference type="GO" id="GO:0030170">
    <property type="term" value="F:pyridoxal phosphate binding"/>
    <property type="evidence" value="ECO:0007669"/>
    <property type="project" value="InterPro"/>
</dbReference>
<evidence type="ECO:0000256" key="2">
    <source>
        <dbReference type="ARBA" id="ARBA00004746"/>
    </source>
</evidence>
<accession>A0A348HET8</accession>
<comment type="pathway">
    <text evidence="2">Cofactor biosynthesis; biotin biosynthesis.</text>
</comment>
<keyword evidence="15" id="KW-1185">Reference proteome</keyword>
<dbReference type="EC" id="2.3.1.47" evidence="5"/>
<dbReference type="PROSITE" id="PS00599">
    <property type="entry name" value="AA_TRANSFER_CLASS_2"/>
    <property type="match status" value="1"/>
</dbReference>
<evidence type="ECO:0000256" key="9">
    <source>
        <dbReference type="ARBA" id="ARBA00032610"/>
    </source>
</evidence>
<evidence type="ECO:0000259" key="13">
    <source>
        <dbReference type="Pfam" id="PF00155"/>
    </source>
</evidence>
<proteinExistence type="inferred from homology"/>